<feature type="compositionally biased region" description="Low complexity" evidence="1">
    <location>
        <begin position="15"/>
        <end position="27"/>
    </location>
</feature>
<organism evidence="2 3">
    <name type="scientific">Folsomia candida</name>
    <name type="common">Springtail</name>
    <dbReference type="NCBI Taxonomy" id="158441"/>
    <lineage>
        <taxon>Eukaryota</taxon>
        <taxon>Metazoa</taxon>
        <taxon>Ecdysozoa</taxon>
        <taxon>Arthropoda</taxon>
        <taxon>Hexapoda</taxon>
        <taxon>Collembola</taxon>
        <taxon>Entomobryomorpha</taxon>
        <taxon>Isotomoidea</taxon>
        <taxon>Isotomidae</taxon>
        <taxon>Proisotominae</taxon>
        <taxon>Folsomia</taxon>
    </lineage>
</organism>
<sequence>MLLMRRTAQHSTARTTTGGPSSESPSTMLLMRRTAQHSTARTTTGGPSSESPSTMLLMSTHSTAQHSTHNNWWTIIRVTFYHVAYEHAQHSTAQHAQQLVDHHQSHLLPCCL</sequence>
<evidence type="ECO:0000313" key="3">
    <source>
        <dbReference type="Proteomes" id="UP000198287"/>
    </source>
</evidence>
<dbReference type="Proteomes" id="UP000198287">
    <property type="component" value="Unassembled WGS sequence"/>
</dbReference>
<dbReference type="EMBL" id="LNIX01000005">
    <property type="protein sequence ID" value="OXA54714.1"/>
    <property type="molecule type" value="Genomic_DNA"/>
</dbReference>
<reference evidence="2 3" key="1">
    <citation type="submission" date="2015-12" db="EMBL/GenBank/DDBJ databases">
        <title>The genome of Folsomia candida.</title>
        <authorList>
            <person name="Faddeeva A."/>
            <person name="Derks M.F."/>
            <person name="Anvar Y."/>
            <person name="Smit S."/>
            <person name="Van Straalen N."/>
            <person name="Roelofs D."/>
        </authorList>
    </citation>
    <scope>NUCLEOTIDE SEQUENCE [LARGE SCALE GENOMIC DNA]</scope>
    <source>
        <strain evidence="2 3">VU population</strain>
        <tissue evidence="2">Whole body</tissue>
    </source>
</reference>
<dbReference type="AlphaFoldDB" id="A0A226EC82"/>
<proteinExistence type="predicted"/>
<name>A0A226EC82_FOLCA</name>
<keyword evidence="3" id="KW-1185">Reference proteome</keyword>
<feature type="compositionally biased region" description="Low complexity" evidence="1">
    <location>
        <begin position="42"/>
        <end position="54"/>
    </location>
</feature>
<comment type="caution">
    <text evidence="2">The sequence shown here is derived from an EMBL/GenBank/DDBJ whole genome shotgun (WGS) entry which is preliminary data.</text>
</comment>
<gene>
    <name evidence="2" type="ORF">Fcan01_11216</name>
</gene>
<evidence type="ECO:0000256" key="1">
    <source>
        <dbReference type="SAM" id="MobiDB-lite"/>
    </source>
</evidence>
<accession>A0A226EC82</accession>
<protein>
    <submittedName>
        <fullName evidence="2">Uncharacterized protein</fullName>
    </submittedName>
</protein>
<evidence type="ECO:0000313" key="2">
    <source>
        <dbReference type="EMBL" id="OXA54714.1"/>
    </source>
</evidence>
<feature type="region of interest" description="Disordered" evidence="1">
    <location>
        <begin position="1"/>
        <end position="54"/>
    </location>
</feature>